<dbReference type="GeneID" id="73902965"/>
<dbReference type="EMBL" id="JBHSAQ010000002">
    <property type="protein sequence ID" value="MFC3957597.1"/>
    <property type="molecule type" value="Genomic_DNA"/>
</dbReference>
<dbReference type="Proteomes" id="UP001595846">
    <property type="component" value="Unassembled WGS sequence"/>
</dbReference>
<evidence type="ECO:0000313" key="3">
    <source>
        <dbReference type="Proteomes" id="UP001595846"/>
    </source>
</evidence>
<keyword evidence="3" id="KW-1185">Reference proteome</keyword>
<feature type="compositionally biased region" description="Basic and acidic residues" evidence="1">
    <location>
        <begin position="7"/>
        <end position="20"/>
    </location>
</feature>
<dbReference type="PROSITE" id="PS51318">
    <property type="entry name" value="TAT"/>
    <property type="match status" value="1"/>
</dbReference>
<organism evidence="2 3">
    <name type="scientific">Halovivax cerinus</name>
    <dbReference type="NCBI Taxonomy" id="1487865"/>
    <lineage>
        <taxon>Archaea</taxon>
        <taxon>Methanobacteriati</taxon>
        <taxon>Methanobacteriota</taxon>
        <taxon>Stenosarchaea group</taxon>
        <taxon>Halobacteria</taxon>
        <taxon>Halobacteriales</taxon>
        <taxon>Natrialbaceae</taxon>
        <taxon>Halovivax</taxon>
    </lineage>
</organism>
<protein>
    <submittedName>
        <fullName evidence="2">Uncharacterized protein</fullName>
    </submittedName>
</protein>
<feature type="region of interest" description="Disordered" evidence="1">
    <location>
        <begin position="1"/>
        <end position="20"/>
    </location>
</feature>
<dbReference type="RefSeq" id="WP_256533824.1">
    <property type="nucleotide sequence ID" value="NZ_CP101824.1"/>
</dbReference>
<sequence length="267" mass="28407">MTNDTPSNRDDRDDTADVSRRSVLHSVGVGAGASIVGGLAASTGANAQDTSIDSTAVLPASRTRTLASTALRSRRVASLASGFESRGFDAAIGRARAYRVETDERRLDERNPVVTVLPFESTAARSDDGLAVAFALLSDSGTGYDVDGLLGITVERDRRITIHGGRDDVVVSLWEADDEATTIDDRRVATRSLTATAAPDWCEICEEAMTMICDMVGDGDRICSSICPDPLCRTICSIILGIVTGITCGDDPTSLCHEFGICERRRS</sequence>
<name>A0ABD5NL58_9EURY</name>
<reference evidence="2 3" key="1">
    <citation type="journal article" date="2019" name="Int. J. Syst. Evol. Microbiol.">
        <title>The Global Catalogue of Microorganisms (GCM) 10K type strain sequencing project: providing services to taxonomists for standard genome sequencing and annotation.</title>
        <authorList>
            <consortium name="The Broad Institute Genomics Platform"/>
            <consortium name="The Broad Institute Genome Sequencing Center for Infectious Disease"/>
            <person name="Wu L."/>
            <person name="Ma J."/>
        </authorList>
    </citation>
    <scope>NUCLEOTIDE SEQUENCE [LARGE SCALE GENOMIC DNA]</scope>
    <source>
        <strain evidence="2 3">IBRC-M 10256</strain>
    </source>
</reference>
<dbReference type="InterPro" id="IPR006311">
    <property type="entry name" value="TAT_signal"/>
</dbReference>
<proteinExistence type="predicted"/>
<comment type="caution">
    <text evidence="2">The sequence shown here is derived from an EMBL/GenBank/DDBJ whole genome shotgun (WGS) entry which is preliminary data.</text>
</comment>
<accession>A0ABD5NL58</accession>
<gene>
    <name evidence="2" type="ORF">ACFOUR_04310</name>
</gene>
<evidence type="ECO:0000256" key="1">
    <source>
        <dbReference type="SAM" id="MobiDB-lite"/>
    </source>
</evidence>
<evidence type="ECO:0000313" key="2">
    <source>
        <dbReference type="EMBL" id="MFC3957597.1"/>
    </source>
</evidence>
<dbReference type="AlphaFoldDB" id="A0ABD5NL58"/>